<evidence type="ECO:0000256" key="1">
    <source>
        <dbReference type="ARBA" id="ARBA00022679"/>
    </source>
</evidence>
<feature type="domain" description="Nucleotidyl transferase" evidence="3">
    <location>
        <begin position="3"/>
        <end position="234"/>
    </location>
</feature>
<dbReference type="PANTHER" id="PTHR43584:SF8">
    <property type="entry name" value="N-ACETYLMURAMATE ALPHA-1-PHOSPHATE URIDYLYLTRANSFERASE"/>
    <property type="match status" value="1"/>
</dbReference>
<evidence type="ECO:0000313" key="5">
    <source>
        <dbReference type="Proteomes" id="UP001596417"/>
    </source>
</evidence>
<keyword evidence="1" id="KW-0808">Transferase</keyword>
<dbReference type="InterPro" id="IPR029044">
    <property type="entry name" value="Nucleotide-diphossugar_trans"/>
</dbReference>
<name>A0ABD5YNG3_9EURY</name>
<dbReference type="GO" id="GO:0016779">
    <property type="term" value="F:nucleotidyltransferase activity"/>
    <property type="evidence" value="ECO:0007669"/>
    <property type="project" value="UniProtKB-KW"/>
</dbReference>
<dbReference type="SUPFAM" id="SSF53448">
    <property type="entry name" value="Nucleotide-diphospho-sugar transferases"/>
    <property type="match status" value="1"/>
</dbReference>
<reference evidence="4 5" key="1">
    <citation type="journal article" date="2019" name="Int. J. Syst. Evol. Microbiol.">
        <title>The Global Catalogue of Microorganisms (GCM) 10K type strain sequencing project: providing services to taxonomists for standard genome sequencing and annotation.</title>
        <authorList>
            <consortium name="The Broad Institute Genomics Platform"/>
            <consortium name="The Broad Institute Genome Sequencing Center for Infectious Disease"/>
            <person name="Wu L."/>
            <person name="Ma J."/>
        </authorList>
    </citation>
    <scope>NUCLEOTIDE SEQUENCE [LARGE SCALE GENOMIC DNA]</scope>
    <source>
        <strain evidence="4 5">RDMS1</strain>
    </source>
</reference>
<dbReference type="Gene3D" id="3.90.550.10">
    <property type="entry name" value="Spore Coat Polysaccharide Biosynthesis Protein SpsA, Chain A"/>
    <property type="match status" value="1"/>
</dbReference>
<protein>
    <submittedName>
        <fullName evidence="4">Sugar phosphate nucleotidyltransferase</fullName>
    </submittedName>
</protein>
<dbReference type="EMBL" id="JBHTAX010000001">
    <property type="protein sequence ID" value="MFC7190738.1"/>
    <property type="molecule type" value="Genomic_DNA"/>
</dbReference>
<dbReference type="InterPro" id="IPR005835">
    <property type="entry name" value="NTP_transferase_dom"/>
</dbReference>
<dbReference type="Pfam" id="PF00483">
    <property type="entry name" value="NTP_transferase"/>
    <property type="match status" value="1"/>
</dbReference>
<dbReference type="PANTHER" id="PTHR43584">
    <property type="entry name" value="NUCLEOTIDYL TRANSFERASE"/>
    <property type="match status" value="1"/>
</dbReference>
<sequence length="237" mass="26305">MDGVVLAAGRGSRLKPLTETRPKAMVEVGDIPMLSHCFEQLCTLDVDRLVVVVGYRREQIMDFYGDEFAGVPIEYRVQEKRLGMAHALLAAEDAVDDDFMLMDCDNVMSTHLEEIVRCHQADDVDGVLLVHEVSRAAAKKKAIVDIDADGTITGILNKPDDPPEQSFVAAGFHTFTPAAFDASRLVQRSERGEYELSDTIDILIASERRLIAVECDDWVVNVNTPDDLETANRLIRS</sequence>
<keyword evidence="2" id="KW-0548">Nucleotidyltransferase</keyword>
<evidence type="ECO:0000259" key="3">
    <source>
        <dbReference type="Pfam" id="PF00483"/>
    </source>
</evidence>
<dbReference type="AlphaFoldDB" id="A0ABD5YNG3"/>
<proteinExistence type="predicted"/>
<dbReference type="CDD" id="cd04181">
    <property type="entry name" value="NTP_transferase"/>
    <property type="match status" value="1"/>
</dbReference>
<dbReference type="RefSeq" id="WP_264555961.1">
    <property type="nucleotide sequence ID" value="NZ_CP109979.1"/>
</dbReference>
<organism evidence="4 5">
    <name type="scientific">Halocatena marina</name>
    <dbReference type="NCBI Taxonomy" id="2934937"/>
    <lineage>
        <taxon>Archaea</taxon>
        <taxon>Methanobacteriati</taxon>
        <taxon>Methanobacteriota</taxon>
        <taxon>Stenosarchaea group</taxon>
        <taxon>Halobacteria</taxon>
        <taxon>Halobacteriales</taxon>
        <taxon>Natronomonadaceae</taxon>
        <taxon>Halocatena</taxon>
    </lineage>
</organism>
<dbReference type="InterPro" id="IPR050065">
    <property type="entry name" value="GlmU-like"/>
</dbReference>
<dbReference type="GeneID" id="76200385"/>
<evidence type="ECO:0000313" key="4">
    <source>
        <dbReference type="EMBL" id="MFC7190738.1"/>
    </source>
</evidence>
<comment type="caution">
    <text evidence="4">The sequence shown here is derived from an EMBL/GenBank/DDBJ whole genome shotgun (WGS) entry which is preliminary data.</text>
</comment>
<dbReference type="Proteomes" id="UP001596417">
    <property type="component" value="Unassembled WGS sequence"/>
</dbReference>
<gene>
    <name evidence="4" type="ORF">ACFQL7_13435</name>
</gene>
<accession>A0ABD5YNG3</accession>
<keyword evidence="5" id="KW-1185">Reference proteome</keyword>
<evidence type="ECO:0000256" key="2">
    <source>
        <dbReference type="ARBA" id="ARBA00022695"/>
    </source>
</evidence>